<organism evidence="2 3">
    <name type="scientific">Palleronia aestuarii</name>
    <dbReference type="NCBI Taxonomy" id="568105"/>
    <lineage>
        <taxon>Bacteria</taxon>
        <taxon>Pseudomonadati</taxon>
        <taxon>Pseudomonadota</taxon>
        <taxon>Alphaproteobacteria</taxon>
        <taxon>Rhodobacterales</taxon>
        <taxon>Roseobacteraceae</taxon>
        <taxon>Palleronia</taxon>
    </lineage>
</organism>
<dbReference type="Proteomes" id="UP000248916">
    <property type="component" value="Unassembled WGS sequence"/>
</dbReference>
<gene>
    <name evidence="2" type="ORF">LX81_01753</name>
</gene>
<reference evidence="2 3" key="1">
    <citation type="submission" date="2018-06" db="EMBL/GenBank/DDBJ databases">
        <title>Genomic Encyclopedia of Archaeal and Bacterial Type Strains, Phase II (KMG-II): from individual species to whole genera.</title>
        <authorList>
            <person name="Goeker M."/>
        </authorList>
    </citation>
    <scope>NUCLEOTIDE SEQUENCE [LARGE SCALE GENOMIC DNA]</scope>
    <source>
        <strain evidence="2 3">DSM 22009</strain>
    </source>
</reference>
<evidence type="ECO:0008006" key="4">
    <source>
        <dbReference type="Google" id="ProtNLM"/>
    </source>
</evidence>
<accession>A0A2W7NA52</accession>
<keyword evidence="1" id="KW-0732">Signal</keyword>
<protein>
    <recommendedName>
        <fullName evidence="4">BNR repeat neuraminidase</fullName>
    </recommendedName>
</protein>
<keyword evidence="3" id="KW-1185">Reference proteome</keyword>
<dbReference type="EMBL" id="QKZL01000005">
    <property type="protein sequence ID" value="PZX17121.1"/>
    <property type="molecule type" value="Genomic_DNA"/>
</dbReference>
<evidence type="ECO:0000256" key="1">
    <source>
        <dbReference type="SAM" id="SignalP"/>
    </source>
</evidence>
<feature type="signal peptide" evidence="1">
    <location>
        <begin position="1"/>
        <end position="17"/>
    </location>
</feature>
<dbReference type="RefSeq" id="WP_146259407.1">
    <property type="nucleotide sequence ID" value="NZ_QKZL01000005.1"/>
</dbReference>
<comment type="caution">
    <text evidence="2">The sequence shown here is derived from an EMBL/GenBank/DDBJ whole genome shotgun (WGS) entry which is preliminary data.</text>
</comment>
<feature type="chain" id="PRO_5015953859" description="BNR repeat neuraminidase" evidence="1">
    <location>
        <begin position="18"/>
        <end position="362"/>
    </location>
</feature>
<dbReference type="AlphaFoldDB" id="A0A2W7NA52"/>
<sequence>MRWIWAILCLLAAPATAQTVLYDWSEDACARWDIPDTPARFWREEGGVALVAGSESSRIARGPDPFTLSRDCGVVYAGGHDPDPTQNDDRAWIHSTWLRPDGRFEALAHVEYHGHRHGTCLAEDYAACWRNSVIALERTDAGRFDRRPGPPVAALPFPYDPAQTRRTGYFNPSNIFRDGDFLHVFVFAEASGAQARGACLLRRPLPGGEWRAWDGEGFAARLDGGPDGDTCAPVDGVVSTLSSVVADASGGWLAVTPRTVSGRPGLWLQRSDDLIHWTEPELLAALPLLWRRDCAAPAVYAYPALLAPESPSRNFDVLDGPVWLTAVRMPLDGACRVGPERDLVAWPLTRRAEGGFAEIPLP</sequence>
<name>A0A2W7NA52_9RHOB</name>
<dbReference type="OrthoDB" id="7042075at2"/>
<proteinExistence type="predicted"/>
<evidence type="ECO:0000313" key="3">
    <source>
        <dbReference type="Proteomes" id="UP000248916"/>
    </source>
</evidence>
<evidence type="ECO:0000313" key="2">
    <source>
        <dbReference type="EMBL" id="PZX17121.1"/>
    </source>
</evidence>